<dbReference type="GO" id="GO:0051117">
    <property type="term" value="F:ATPase binding"/>
    <property type="evidence" value="ECO:0007669"/>
    <property type="project" value="TreeGrafter"/>
</dbReference>
<gene>
    <name evidence="7" type="primary">clpP1_2</name>
    <name evidence="7" type="ORF">R28058_33781</name>
</gene>
<dbReference type="EMBL" id="CEKZ01000001">
    <property type="protein sequence ID" value="CEQ02007.1"/>
    <property type="molecule type" value="Genomic_DNA"/>
</dbReference>
<evidence type="ECO:0000256" key="6">
    <source>
        <dbReference type="RuleBase" id="RU003567"/>
    </source>
</evidence>
<dbReference type="GO" id="GO:0006515">
    <property type="term" value="P:protein quality control for misfolded or incompletely synthesized proteins"/>
    <property type="evidence" value="ECO:0007669"/>
    <property type="project" value="TreeGrafter"/>
</dbReference>
<evidence type="ECO:0000313" key="7">
    <source>
        <dbReference type="EMBL" id="CEQ02007.1"/>
    </source>
</evidence>
<comment type="similarity">
    <text evidence="1 6">Belongs to the peptidase S14 family.</text>
</comment>
<dbReference type="InterPro" id="IPR001907">
    <property type="entry name" value="ClpP"/>
</dbReference>
<evidence type="ECO:0000313" key="8">
    <source>
        <dbReference type="Proteomes" id="UP000049127"/>
    </source>
</evidence>
<dbReference type="AlphaFoldDB" id="A0A0C7QME6"/>
<evidence type="ECO:0000256" key="3">
    <source>
        <dbReference type="ARBA" id="ARBA00022670"/>
    </source>
</evidence>
<protein>
    <recommendedName>
        <fullName evidence="6">ATP-dependent Clp protease proteolytic subunit</fullName>
    </recommendedName>
</protein>
<dbReference type="GO" id="GO:0004252">
    <property type="term" value="F:serine-type endopeptidase activity"/>
    <property type="evidence" value="ECO:0007669"/>
    <property type="project" value="InterPro"/>
</dbReference>
<keyword evidence="4 7" id="KW-0378">Hydrolase</keyword>
<dbReference type="GO" id="GO:0004176">
    <property type="term" value="F:ATP-dependent peptidase activity"/>
    <property type="evidence" value="ECO:0007669"/>
    <property type="project" value="InterPro"/>
</dbReference>
<proteinExistence type="inferred from homology"/>
<organism evidence="7 8">
    <name type="scientific">Paraclostridium sordellii</name>
    <name type="common">Clostridium sordellii</name>
    <dbReference type="NCBI Taxonomy" id="1505"/>
    <lineage>
        <taxon>Bacteria</taxon>
        <taxon>Bacillati</taxon>
        <taxon>Bacillota</taxon>
        <taxon>Clostridia</taxon>
        <taxon>Peptostreptococcales</taxon>
        <taxon>Peptostreptococcaceae</taxon>
        <taxon>Paraclostridium</taxon>
    </lineage>
</organism>
<keyword evidence="5" id="KW-0720">Serine protease</keyword>
<dbReference type="CDD" id="cd07016">
    <property type="entry name" value="S14_ClpP_1"/>
    <property type="match status" value="1"/>
</dbReference>
<dbReference type="PANTHER" id="PTHR10381">
    <property type="entry name" value="ATP-DEPENDENT CLP PROTEASE PROTEOLYTIC SUBUNIT"/>
    <property type="match status" value="1"/>
</dbReference>
<dbReference type="Pfam" id="PF00574">
    <property type="entry name" value="CLP_protease"/>
    <property type="match status" value="1"/>
</dbReference>
<evidence type="ECO:0000256" key="5">
    <source>
        <dbReference type="ARBA" id="ARBA00022825"/>
    </source>
</evidence>
<dbReference type="PRINTS" id="PR00127">
    <property type="entry name" value="CLPPROTEASEP"/>
</dbReference>
<sequence>MRKEAKTVSKVLNLQNKDTKTGELKNVGKIEIKNQTEEKAELYFYGDIVSDSWSSWWADEDKCPQDVSDFLKELENSQNVDIYINSGGGSVFGGIAIYSMLKRHKGKKTVHVDGLAASIASVIALAGDKVIIPKYANFMIHNPLTFLFGGYNAKDLNEIVGALESCKESILNIYMDHAKEGVTREEISELMNQETWFTGEKAAEYFNIDVEEEFEAVACSSNFFDKYKNMPKDLFKNKVKDNENKEIDIDEIVNRVVSKLQNKKEDDKKVENTIEKEKENLLNDLDLY</sequence>
<evidence type="ECO:0000256" key="4">
    <source>
        <dbReference type="ARBA" id="ARBA00022801"/>
    </source>
</evidence>
<dbReference type="PANTHER" id="PTHR10381:SF70">
    <property type="entry name" value="ATP-DEPENDENT CLP PROTEASE PROTEOLYTIC SUBUNIT"/>
    <property type="match status" value="1"/>
</dbReference>
<dbReference type="Proteomes" id="UP000049127">
    <property type="component" value="Unassembled WGS sequence"/>
</dbReference>
<dbReference type="NCBIfam" id="NF045542">
    <property type="entry name" value="Clp_rel_HeadMat"/>
    <property type="match status" value="1"/>
</dbReference>
<dbReference type="InterPro" id="IPR029045">
    <property type="entry name" value="ClpP/crotonase-like_dom_sf"/>
</dbReference>
<evidence type="ECO:0000256" key="1">
    <source>
        <dbReference type="ARBA" id="ARBA00007039"/>
    </source>
</evidence>
<name>A0A0C7QME6_PARSO</name>
<evidence type="ECO:0000256" key="2">
    <source>
        <dbReference type="ARBA" id="ARBA00022490"/>
    </source>
</evidence>
<dbReference type="InterPro" id="IPR023562">
    <property type="entry name" value="ClpP/TepA"/>
</dbReference>
<keyword evidence="2" id="KW-0963">Cytoplasm</keyword>
<dbReference type="GO" id="GO:0009368">
    <property type="term" value="C:endopeptidase Clp complex"/>
    <property type="evidence" value="ECO:0007669"/>
    <property type="project" value="TreeGrafter"/>
</dbReference>
<keyword evidence="3 7" id="KW-0645">Protease</keyword>
<dbReference type="SUPFAM" id="SSF52096">
    <property type="entry name" value="ClpP/crotonase"/>
    <property type="match status" value="1"/>
</dbReference>
<dbReference type="Gene3D" id="3.90.226.10">
    <property type="entry name" value="2-enoyl-CoA Hydratase, Chain A, domain 1"/>
    <property type="match status" value="1"/>
</dbReference>
<reference evidence="7 8" key="1">
    <citation type="submission" date="2015-01" db="EMBL/GenBank/DDBJ databases">
        <authorList>
            <person name="Aslett A.Martin."/>
            <person name="De Silva Nishadi"/>
        </authorList>
    </citation>
    <scope>NUCLEOTIDE SEQUENCE [LARGE SCALE GENOMIC DNA]</scope>
    <source>
        <strain evidence="7 8">R28058</strain>
    </source>
</reference>
<accession>A0A0C7QME6</accession>